<dbReference type="Pfam" id="PF19573">
    <property type="entry name" value="DUF6089"/>
    <property type="match status" value="1"/>
</dbReference>
<evidence type="ECO:0000259" key="1">
    <source>
        <dbReference type="Pfam" id="PF19573"/>
    </source>
</evidence>
<dbReference type="InterPro" id="IPR011250">
    <property type="entry name" value="OMP/PagP_B-barrel"/>
</dbReference>
<reference evidence="3" key="1">
    <citation type="journal article" date="2019" name="Int. J. Syst. Evol. Microbiol.">
        <title>The Global Catalogue of Microorganisms (GCM) 10K type strain sequencing project: providing services to taxonomists for standard genome sequencing and annotation.</title>
        <authorList>
            <consortium name="The Broad Institute Genomics Platform"/>
            <consortium name="The Broad Institute Genome Sequencing Center for Infectious Disease"/>
            <person name="Wu L."/>
            <person name="Ma J."/>
        </authorList>
    </citation>
    <scope>NUCLEOTIDE SEQUENCE [LARGE SCALE GENOMIC DNA]</scope>
    <source>
        <strain evidence="3">JCM 17926</strain>
    </source>
</reference>
<proteinExistence type="predicted"/>
<comment type="caution">
    <text evidence="2">The sequence shown here is derived from an EMBL/GenBank/DDBJ whole genome shotgun (WGS) entry which is preliminary data.</text>
</comment>
<dbReference type="InterPro" id="IPR045743">
    <property type="entry name" value="DUF6089"/>
</dbReference>
<name>A0ABP8LD23_9BACT</name>
<evidence type="ECO:0000313" key="3">
    <source>
        <dbReference type="Proteomes" id="UP001500552"/>
    </source>
</evidence>
<protein>
    <recommendedName>
        <fullName evidence="1">DUF6089 domain-containing protein</fullName>
    </recommendedName>
</protein>
<keyword evidence="3" id="KW-1185">Reference proteome</keyword>
<dbReference type="EMBL" id="BAABHC010000003">
    <property type="protein sequence ID" value="GAA4426286.1"/>
    <property type="molecule type" value="Genomic_DNA"/>
</dbReference>
<evidence type="ECO:0000313" key="2">
    <source>
        <dbReference type="EMBL" id="GAA4426286.1"/>
    </source>
</evidence>
<dbReference type="SUPFAM" id="SSF56925">
    <property type="entry name" value="OMPA-like"/>
    <property type="match status" value="1"/>
</dbReference>
<dbReference type="Gene3D" id="2.40.160.20">
    <property type="match status" value="1"/>
</dbReference>
<sequence length="237" mass="26999">MFAQGIAPVTTSEIGIGIGGANYKGEISPNYRFLNNQPALTVFYRRDMSNAITLRGGLMGSHRIAENNTFSDEVYADDRPYHTYREGEIYLSLLEVSGVMEYNFLDYYDMKQKPRVSPYVFVGVAGLVYNIKLELHEPLLPGANGDRIKPFETNVAVSVPFGVGVKYALSRHWNLGLEFGARKLFTDRFDYLSEDDEVYLANPHDKDWYYYNGVSISYTFYRTNCPPVYKKNPGLLD</sequence>
<accession>A0ABP8LD23</accession>
<feature type="domain" description="DUF6089" evidence="1">
    <location>
        <begin position="11"/>
        <end position="225"/>
    </location>
</feature>
<organism evidence="2 3">
    <name type="scientific">Pontibacter saemangeumensis</name>
    <dbReference type="NCBI Taxonomy" id="1084525"/>
    <lineage>
        <taxon>Bacteria</taxon>
        <taxon>Pseudomonadati</taxon>
        <taxon>Bacteroidota</taxon>
        <taxon>Cytophagia</taxon>
        <taxon>Cytophagales</taxon>
        <taxon>Hymenobacteraceae</taxon>
        <taxon>Pontibacter</taxon>
    </lineage>
</organism>
<gene>
    <name evidence="2" type="ORF">GCM10023188_08220</name>
</gene>
<dbReference type="Proteomes" id="UP001500552">
    <property type="component" value="Unassembled WGS sequence"/>
</dbReference>